<accession>A0AAV1QFJ4</accession>
<feature type="non-terminal residue" evidence="2">
    <location>
        <position position="1"/>
    </location>
</feature>
<sequence>GEGEEDEEGEVEVSKAGAVDLSAPQEEDPVHYSVRMRSNWKPSKDNEERRQG</sequence>
<comment type="caution">
    <text evidence="2">The sequence shown here is derived from an EMBL/GenBank/DDBJ whole genome shotgun (WGS) entry which is preliminary data.</text>
</comment>
<feature type="non-terminal residue" evidence="2">
    <location>
        <position position="52"/>
    </location>
</feature>
<dbReference type="EMBL" id="CAWUFR010000888">
    <property type="protein sequence ID" value="CAK6981754.1"/>
    <property type="molecule type" value="Genomic_DNA"/>
</dbReference>
<evidence type="ECO:0000256" key="1">
    <source>
        <dbReference type="SAM" id="MobiDB-lite"/>
    </source>
</evidence>
<evidence type="ECO:0000313" key="2">
    <source>
        <dbReference type="EMBL" id="CAK6981754.1"/>
    </source>
</evidence>
<dbReference type="Proteomes" id="UP001314229">
    <property type="component" value="Unassembled WGS sequence"/>
</dbReference>
<proteinExistence type="predicted"/>
<organism evidence="2 3">
    <name type="scientific">Scomber scombrus</name>
    <name type="common">Atlantic mackerel</name>
    <name type="synonym">Scomber vernalis</name>
    <dbReference type="NCBI Taxonomy" id="13677"/>
    <lineage>
        <taxon>Eukaryota</taxon>
        <taxon>Metazoa</taxon>
        <taxon>Chordata</taxon>
        <taxon>Craniata</taxon>
        <taxon>Vertebrata</taxon>
        <taxon>Euteleostomi</taxon>
        <taxon>Actinopterygii</taxon>
        <taxon>Neopterygii</taxon>
        <taxon>Teleostei</taxon>
        <taxon>Neoteleostei</taxon>
        <taxon>Acanthomorphata</taxon>
        <taxon>Pelagiaria</taxon>
        <taxon>Scombriformes</taxon>
        <taxon>Scombridae</taxon>
        <taxon>Scomber</taxon>
    </lineage>
</organism>
<protein>
    <submittedName>
        <fullName evidence="2">Uncharacterized protein</fullName>
    </submittedName>
</protein>
<name>A0AAV1QFJ4_SCOSC</name>
<feature type="compositionally biased region" description="Basic and acidic residues" evidence="1">
    <location>
        <begin position="42"/>
        <end position="52"/>
    </location>
</feature>
<evidence type="ECO:0000313" key="3">
    <source>
        <dbReference type="Proteomes" id="UP001314229"/>
    </source>
</evidence>
<feature type="region of interest" description="Disordered" evidence="1">
    <location>
        <begin position="1"/>
        <end position="52"/>
    </location>
</feature>
<gene>
    <name evidence="2" type="ORF">FSCOSCO3_A020729</name>
</gene>
<reference evidence="2 3" key="1">
    <citation type="submission" date="2024-01" db="EMBL/GenBank/DDBJ databases">
        <authorList>
            <person name="Alioto T."/>
            <person name="Alioto T."/>
            <person name="Gomez Garrido J."/>
        </authorList>
    </citation>
    <scope>NUCLEOTIDE SEQUENCE [LARGE SCALE GENOMIC DNA]</scope>
</reference>
<feature type="compositionally biased region" description="Acidic residues" evidence="1">
    <location>
        <begin position="1"/>
        <end position="11"/>
    </location>
</feature>
<dbReference type="AlphaFoldDB" id="A0AAV1QFJ4"/>
<keyword evidence="3" id="KW-1185">Reference proteome</keyword>